<evidence type="ECO:0000313" key="4">
    <source>
        <dbReference type="EMBL" id="KEQ64904.1"/>
    </source>
</evidence>
<dbReference type="GO" id="GO:0005634">
    <property type="term" value="C:nucleus"/>
    <property type="evidence" value="ECO:0007669"/>
    <property type="project" value="UniProtKB-SubCell"/>
</dbReference>
<dbReference type="InterPro" id="IPR001138">
    <property type="entry name" value="Zn2Cys6_DnaBD"/>
</dbReference>
<keyword evidence="5" id="KW-1185">Reference proteome</keyword>
<evidence type="ECO:0000259" key="3">
    <source>
        <dbReference type="PROSITE" id="PS50048"/>
    </source>
</evidence>
<dbReference type="GO" id="GO:0000981">
    <property type="term" value="F:DNA-binding transcription factor activity, RNA polymerase II-specific"/>
    <property type="evidence" value="ECO:0007669"/>
    <property type="project" value="InterPro"/>
</dbReference>
<dbReference type="GO" id="GO:0045944">
    <property type="term" value="P:positive regulation of transcription by RNA polymerase II"/>
    <property type="evidence" value="ECO:0007669"/>
    <property type="project" value="TreeGrafter"/>
</dbReference>
<organism evidence="4 5">
    <name type="scientific">Aureobasidium melanogenum (strain CBS 110374)</name>
    <name type="common">Aureobasidium pullulans var. melanogenum</name>
    <dbReference type="NCBI Taxonomy" id="1043003"/>
    <lineage>
        <taxon>Eukaryota</taxon>
        <taxon>Fungi</taxon>
        <taxon>Dikarya</taxon>
        <taxon>Ascomycota</taxon>
        <taxon>Pezizomycotina</taxon>
        <taxon>Dothideomycetes</taxon>
        <taxon>Dothideomycetidae</taxon>
        <taxon>Dothideales</taxon>
        <taxon>Saccotheciaceae</taxon>
        <taxon>Aureobasidium</taxon>
    </lineage>
</organism>
<dbReference type="InterPro" id="IPR036864">
    <property type="entry name" value="Zn2-C6_fun-type_DNA-bd_sf"/>
</dbReference>
<dbReference type="InterPro" id="IPR021858">
    <property type="entry name" value="Fun_TF"/>
</dbReference>
<dbReference type="STRING" id="1043003.A0A074W015"/>
<dbReference type="RefSeq" id="XP_040881927.1">
    <property type="nucleotide sequence ID" value="XM_041020802.1"/>
</dbReference>
<dbReference type="PROSITE" id="PS00463">
    <property type="entry name" value="ZN2_CY6_FUNGAL_1"/>
    <property type="match status" value="1"/>
</dbReference>
<dbReference type="AlphaFoldDB" id="A0A074W015"/>
<evidence type="ECO:0000256" key="2">
    <source>
        <dbReference type="ARBA" id="ARBA00023242"/>
    </source>
</evidence>
<dbReference type="PANTHER" id="PTHR37534:SF49">
    <property type="entry name" value="LYSINE BIOSYNTHESIS REGULATORY PROTEIN LYS14"/>
    <property type="match status" value="1"/>
</dbReference>
<sequence>MPRKRVNPQEPPRKRNRTGCNKCRARKVRCDEQKPVCGQCRAKGFDCETSIKLKWEQDYASAGRAFGRAGLWSKKAAEKADASSPCIHVTEDEVSWIQIPLITSYSFVNATVGNVEQLTTLENLALEATPVLDVVRTQDRDDTLSTASLSPWLSARQPAFLPRQHSIPSALPMLPDLPSPMHSNLLSYYLERICPITVPSSVNKSPFANLILPFSITSSPAVLDALLALAACHRSKKDIAFRSTSLRLGDNVLRTLRGRLGTEDPLKVAMDPETLVIMMILCQYEIINECDKRWVVHLKGARDLIRVRRNAQLYLKAGQSSNELVEFSEKYFAFQDVIGRTACGEEPIFGSDFWTSHGEETDAWLGCSAGLVSILCQITELSRQHRSKPGICLLPDFQYQAASLERRLCSLRQRVFGEEDDLLQLSAELKRLAAELYLHCALNGATPAMPLVVGHVQQILRLVSVLLEHGVLAGLSWPLFVAAVELDPMEDLEWAERQDLPDEVPNYARPFVLYALDRLGGSNAIANIAKTRSVIERVWLIRSHDEISDVQAEGLEKGQNDWERYIAPLCGGLSLA</sequence>
<dbReference type="GO" id="GO:0000976">
    <property type="term" value="F:transcription cis-regulatory region binding"/>
    <property type="evidence" value="ECO:0007669"/>
    <property type="project" value="TreeGrafter"/>
</dbReference>
<comment type="subcellular location">
    <subcellularLocation>
        <location evidence="1">Nucleus</location>
    </subcellularLocation>
</comment>
<dbReference type="Pfam" id="PF00172">
    <property type="entry name" value="Zn_clus"/>
    <property type="match status" value="1"/>
</dbReference>
<dbReference type="SUPFAM" id="SSF57701">
    <property type="entry name" value="Zn2/Cys6 DNA-binding domain"/>
    <property type="match status" value="1"/>
</dbReference>
<dbReference type="HOGENOM" id="CLU_015493_4_0_1"/>
<dbReference type="GO" id="GO:0008270">
    <property type="term" value="F:zinc ion binding"/>
    <property type="evidence" value="ECO:0007669"/>
    <property type="project" value="InterPro"/>
</dbReference>
<keyword evidence="2" id="KW-0539">Nucleus</keyword>
<evidence type="ECO:0000256" key="1">
    <source>
        <dbReference type="ARBA" id="ARBA00004123"/>
    </source>
</evidence>
<name>A0A074W015_AURM1</name>
<protein>
    <submittedName>
        <fullName evidence="4">C6 transcription factor</fullName>
    </submittedName>
</protein>
<dbReference type="GeneID" id="63914175"/>
<accession>A0A074W015</accession>
<feature type="domain" description="Zn(2)-C6 fungal-type" evidence="3">
    <location>
        <begin position="19"/>
        <end position="49"/>
    </location>
</feature>
<proteinExistence type="predicted"/>
<dbReference type="CDD" id="cd00067">
    <property type="entry name" value="GAL4"/>
    <property type="match status" value="1"/>
</dbReference>
<dbReference type="SMART" id="SM00066">
    <property type="entry name" value="GAL4"/>
    <property type="match status" value="1"/>
</dbReference>
<dbReference type="Gene3D" id="4.10.240.10">
    <property type="entry name" value="Zn(2)-C6 fungal-type DNA-binding domain"/>
    <property type="match status" value="1"/>
</dbReference>
<gene>
    <name evidence="4" type="ORF">M437DRAFT_43756</name>
</gene>
<dbReference type="PROSITE" id="PS50048">
    <property type="entry name" value="ZN2_CY6_FUNGAL_2"/>
    <property type="match status" value="1"/>
</dbReference>
<dbReference type="Pfam" id="PF11951">
    <property type="entry name" value="Fungal_trans_2"/>
    <property type="match status" value="1"/>
</dbReference>
<dbReference type="Proteomes" id="UP000030672">
    <property type="component" value="Unassembled WGS sequence"/>
</dbReference>
<dbReference type="PANTHER" id="PTHR37534">
    <property type="entry name" value="TRANSCRIPTIONAL ACTIVATOR PROTEIN UGA3"/>
    <property type="match status" value="1"/>
</dbReference>
<dbReference type="EMBL" id="KL584828">
    <property type="protein sequence ID" value="KEQ64904.1"/>
    <property type="molecule type" value="Genomic_DNA"/>
</dbReference>
<reference evidence="4 5" key="1">
    <citation type="journal article" date="2014" name="BMC Genomics">
        <title>Genome sequencing of four Aureobasidium pullulans varieties: biotechnological potential, stress tolerance, and description of new species.</title>
        <authorList>
            <person name="Gostin Ar C."/>
            <person name="Ohm R.A."/>
            <person name="Kogej T."/>
            <person name="Sonjak S."/>
            <person name="Turk M."/>
            <person name="Zajc J."/>
            <person name="Zalar P."/>
            <person name="Grube M."/>
            <person name="Sun H."/>
            <person name="Han J."/>
            <person name="Sharma A."/>
            <person name="Chiniquy J."/>
            <person name="Ngan C.Y."/>
            <person name="Lipzen A."/>
            <person name="Barry K."/>
            <person name="Grigoriev I.V."/>
            <person name="Gunde-Cimerman N."/>
        </authorList>
    </citation>
    <scope>NUCLEOTIDE SEQUENCE [LARGE SCALE GENOMIC DNA]</scope>
    <source>
        <strain evidence="4 5">CBS 110374</strain>
    </source>
</reference>
<evidence type="ECO:0000313" key="5">
    <source>
        <dbReference type="Proteomes" id="UP000030672"/>
    </source>
</evidence>